<dbReference type="Proteomes" id="UP000192671">
    <property type="component" value="Unassembled WGS sequence"/>
</dbReference>
<dbReference type="AlphaFoldDB" id="A0A1X0U4A3"/>
<name>A0A1X0U4A3_9BACT</name>
<dbReference type="RefSeq" id="WP_085658463.1">
    <property type="nucleotide sequence ID" value="NZ_CABMKS010000011.1"/>
</dbReference>
<organism evidence="1 2">
    <name type="scientific">Campylobacter concisus</name>
    <dbReference type="NCBI Taxonomy" id="199"/>
    <lineage>
        <taxon>Bacteria</taxon>
        <taxon>Pseudomonadati</taxon>
        <taxon>Campylobacterota</taxon>
        <taxon>Epsilonproteobacteria</taxon>
        <taxon>Campylobacterales</taxon>
        <taxon>Campylobacteraceae</taxon>
        <taxon>Campylobacter</taxon>
    </lineage>
</organism>
<sequence>MDNLNKDDNYLILVLFVGFIASILNLETKDFSKIKYKILSYLLSFLSSMFLCWISYEIFFFFLNNIRVSVALAGFVTWRGTDWIYSKIDKALDKRIEKD</sequence>
<evidence type="ECO:0000313" key="1">
    <source>
        <dbReference type="EMBL" id="ORI09474.1"/>
    </source>
</evidence>
<gene>
    <name evidence="1" type="ORF">A3835_09730</name>
</gene>
<protein>
    <submittedName>
        <fullName evidence="1">Uncharacterized protein</fullName>
    </submittedName>
</protein>
<accession>A0A1X0U4A3</accession>
<evidence type="ECO:0000313" key="2">
    <source>
        <dbReference type="Proteomes" id="UP000192671"/>
    </source>
</evidence>
<reference evidence="1 2" key="1">
    <citation type="journal article" date="2017" name="Gene Rep">
        <title>The ribosomal RNA operon (rrn) of Campylobacter concisus supports molecular typing to genomospecies level.</title>
        <authorList>
            <person name="Huq M."/>
            <person name="Van T.T.H."/>
            <person name="Gurtler V."/>
            <person name="Elshagmani E."/>
            <person name="Allemailem K.S."/>
            <person name="Smooker P.M."/>
            <person name="Istivan T.S."/>
        </authorList>
    </citation>
    <scope>NUCLEOTIDE SEQUENCE [LARGE SCALE GENOMIC DNA]</scope>
    <source>
        <strain evidence="1 2">RCH 26</strain>
    </source>
</reference>
<dbReference type="EMBL" id="LVWL01000010">
    <property type="protein sequence ID" value="ORI09474.1"/>
    <property type="molecule type" value="Genomic_DNA"/>
</dbReference>
<proteinExistence type="predicted"/>
<comment type="caution">
    <text evidence="1">The sequence shown here is derived from an EMBL/GenBank/DDBJ whole genome shotgun (WGS) entry which is preliminary data.</text>
</comment>